<dbReference type="InterPro" id="IPR001585">
    <property type="entry name" value="TAL/FSA"/>
</dbReference>
<dbReference type="PANTHER" id="PTHR10683">
    <property type="entry name" value="TRANSALDOLASE"/>
    <property type="match status" value="1"/>
</dbReference>
<dbReference type="STRING" id="1618443.UV73_C0003G0044"/>
<organism evidence="2 3">
    <name type="scientific">Candidatus Gottesmanbacteria bacterium GW2011_GWA2_43_14</name>
    <dbReference type="NCBI Taxonomy" id="1618443"/>
    <lineage>
        <taxon>Bacteria</taxon>
        <taxon>Candidatus Gottesmaniibacteriota</taxon>
    </lineage>
</organism>
<dbReference type="GO" id="GO:0005975">
    <property type="term" value="P:carbohydrate metabolic process"/>
    <property type="evidence" value="ECO:0007669"/>
    <property type="project" value="InterPro"/>
</dbReference>
<comment type="caution">
    <text evidence="2">The sequence shown here is derived from an EMBL/GenBank/DDBJ whole genome shotgun (WGS) entry which is preliminary data.</text>
</comment>
<keyword evidence="1" id="KW-0704">Schiff base</keyword>
<gene>
    <name evidence="2" type="ORF">UV73_C0003G0044</name>
</gene>
<dbReference type="InterPro" id="IPR013785">
    <property type="entry name" value="Aldolase_TIM"/>
</dbReference>
<evidence type="ECO:0000313" key="2">
    <source>
        <dbReference type="EMBL" id="KKS98102.1"/>
    </source>
</evidence>
<dbReference type="PROSITE" id="PS00958">
    <property type="entry name" value="TRANSALDOLASE_2"/>
    <property type="match status" value="1"/>
</dbReference>
<dbReference type="Gene3D" id="3.20.20.70">
    <property type="entry name" value="Aldolase class I"/>
    <property type="match status" value="1"/>
</dbReference>
<dbReference type="Proteomes" id="UP000034894">
    <property type="component" value="Unassembled WGS sequence"/>
</dbReference>
<dbReference type="InterPro" id="IPR018225">
    <property type="entry name" value="Transaldolase_AS"/>
</dbReference>
<dbReference type="AlphaFoldDB" id="A0A0G1DKM4"/>
<keyword evidence="2" id="KW-0808">Transferase</keyword>
<reference evidence="2 3" key="1">
    <citation type="journal article" date="2015" name="Nature">
        <title>rRNA introns, odd ribosomes, and small enigmatic genomes across a large radiation of phyla.</title>
        <authorList>
            <person name="Brown C.T."/>
            <person name="Hug L.A."/>
            <person name="Thomas B.C."/>
            <person name="Sharon I."/>
            <person name="Castelle C.J."/>
            <person name="Singh A."/>
            <person name="Wilkins M.J."/>
            <person name="Williams K.H."/>
            <person name="Banfield J.F."/>
        </authorList>
    </citation>
    <scope>NUCLEOTIDE SEQUENCE [LARGE SCALE GENOMIC DNA]</scope>
</reference>
<protein>
    <submittedName>
        <fullName evidence="2">Transaldolase, transaldolase</fullName>
        <ecNumber evidence="2">2.2.1.2</ecNumber>
    </submittedName>
</protein>
<dbReference type="EC" id="2.2.1.2" evidence="2"/>
<evidence type="ECO:0000313" key="3">
    <source>
        <dbReference type="Proteomes" id="UP000034894"/>
    </source>
</evidence>
<evidence type="ECO:0000256" key="1">
    <source>
        <dbReference type="ARBA" id="ARBA00023270"/>
    </source>
</evidence>
<sequence length="399" mass="45451">MTRSILERLTLVHPDLEIWWDSSPLVFSSWVRKMVGNAPPTEKELLEEQLNRIFNTTNPSESIIRGCTTNPPLSLTAVKTDPETWNGWIDQLIRSKKGLSRQEYSWLTYKEVIRRGAKMMLPIWESSGGKYGYISGQLDPRLLTEGEKMIKMAKEIRAISPNLMIKVPASTQGVEVVKVLTSLAIPTNVTTCFTLPQIWAVARAAKEGAAIAEKNKVDMTKWRAVITMMIGRLTEHPVLDEQAERRGIKLSWSDKHWLGIYVFRKAFKLLKENAMPSKMLACSMRDGPLVSGSYRFWDIEKIAGEIVYTMPPYVLEPLFLRCGSLNFREEVLYDDVPEEVIDKMGKIPFVRQSWDENGMEEDQFNQHPSTVSTAATFAQATLGLEEYIGKRMSVKARKK</sequence>
<dbReference type="GO" id="GO:0004801">
    <property type="term" value="F:transaldolase activity"/>
    <property type="evidence" value="ECO:0007669"/>
    <property type="project" value="UniProtKB-EC"/>
</dbReference>
<accession>A0A0G1DKM4</accession>
<dbReference type="Pfam" id="PF00923">
    <property type="entry name" value="TAL_FSA"/>
    <property type="match status" value="1"/>
</dbReference>
<dbReference type="EMBL" id="LCFP01000003">
    <property type="protein sequence ID" value="KKS98102.1"/>
    <property type="molecule type" value="Genomic_DNA"/>
</dbReference>
<proteinExistence type="predicted"/>
<name>A0A0G1DKM4_9BACT</name>
<dbReference type="SUPFAM" id="SSF51569">
    <property type="entry name" value="Aldolase"/>
    <property type="match status" value="1"/>
</dbReference>